<feature type="transmembrane region" description="Helical" evidence="1">
    <location>
        <begin position="149"/>
        <end position="164"/>
    </location>
</feature>
<evidence type="ECO:0000313" key="2">
    <source>
        <dbReference type="EMBL" id="ORY33895.1"/>
    </source>
</evidence>
<feature type="transmembrane region" description="Helical" evidence="1">
    <location>
        <begin position="89"/>
        <end position="108"/>
    </location>
</feature>
<gene>
    <name evidence="2" type="ORF">BCR33DRAFT_856163</name>
</gene>
<keyword evidence="3" id="KW-1185">Reference proteome</keyword>
<dbReference type="AlphaFoldDB" id="A0A1Y2BIG9"/>
<keyword evidence="1" id="KW-0472">Membrane</keyword>
<feature type="transmembrane region" description="Helical" evidence="1">
    <location>
        <begin position="59"/>
        <end position="77"/>
    </location>
</feature>
<dbReference type="EMBL" id="MCGO01000066">
    <property type="protein sequence ID" value="ORY33895.1"/>
    <property type="molecule type" value="Genomic_DNA"/>
</dbReference>
<comment type="caution">
    <text evidence="2">The sequence shown here is derived from an EMBL/GenBank/DDBJ whole genome shotgun (WGS) entry which is preliminary data.</text>
</comment>
<keyword evidence="1" id="KW-1133">Transmembrane helix</keyword>
<evidence type="ECO:0000313" key="3">
    <source>
        <dbReference type="Proteomes" id="UP000193642"/>
    </source>
</evidence>
<evidence type="ECO:0000256" key="1">
    <source>
        <dbReference type="SAM" id="Phobius"/>
    </source>
</evidence>
<protein>
    <submittedName>
        <fullName evidence="2">Uncharacterized protein</fullName>
    </submittedName>
</protein>
<name>A0A1Y2BIG9_9FUNG</name>
<dbReference type="Proteomes" id="UP000193642">
    <property type="component" value="Unassembled WGS sequence"/>
</dbReference>
<organism evidence="2 3">
    <name type="scientific">Rhizoclosmatium globosum</name>
    <dbReference type="NCBI Taxonomy" id="329046"/>
    <lineage>
        <taxon>Eukaryota</taxon>
        <taxon>Fungi</taxon>
        <taxon>Fungi incertae sedis</taxon>
        <taxon>Chytridiomycota</taxon>
        <taxon>Chytridiomycota incertae sedis</taxon>
        <taxon>Chytridiomycetes</taxon>
        <taxon>Chytridiales</taxon>
        <taxon>Chytriomycetaceae</taxon>
        <taxon>Rhizoclosmatium</taxon>
    </lineage>
</organism>
<proteinExistence type="predicted"/>
<accession>A0A1Y2BIG9</accession>
<feature type="transmembrane region" description="Helical" evidence="1">
    <location>
        <begin position="120"/>
        <end position="143"/>
    </location>
</feature>
<keyword evidence="1" id="KW-0812">Transmembrane</keyword>
<reference evidence="2 3" key="1">
    <citation type="submission" date="2016-07" db="EMBL/GenBank/DDBJ databases">
        <title>Pervasive Adenine N6-methylation of Active Genes in Fungi.</title>
        <authorList>
            <consortium name="DOE Joint Genome Institute"/>
            <person name="Mondo S.J."/>
            <person name="Dannebaum R.O."/>
            <person name="Kuo R.C."/>
            <person name="Labutti K."/>
            <person name="Haridas S."/>
            <person name="Kuo A."/>
            <person name="Salamov A."/>
            <person name="Ahrendt S.R."/>
            <person name="Lipzen A."/>
            <person name="Sullivan W."/>
            <person name="Andreopoulos W.B."/>
            <person name="Clum A."/>
            <person name="Lindquist E."/>
            <person name="Daum C."/>
            <person name="Ramamoorthy G.K."/>
            <person name="Gryganskyi A."/>
            <person name="Culley D."/>
            <person name="Magnuson J.K."/>
            <person name="James T.Y."/>
            <person name="O'Malley M.A."/>
            <person name="Stajich J.E."/>
            <person name="Spatafora J.W."/>
            <person name="Visel A."/>
            <person name="Grigoriev I.V."/>
        </authorList>
    </citation>
    <scope>NUCLEOTIDE SEQUENCE [LARGE SCALE GENOMIC DNA]</scope>
    <source>
        <strain evidence="2 3">JEL800</strain>
    </source>
</reference>
<sequence length="165" mass="19022">MKTILRISNLFPQFGRGCLSGMTLPSSTNSRHLLIQNVYSMHINILTIQLLATNLSNKGIYLIMSLTNDTILLWTLYDDVYNNATHIDFYITMVATSIFLLIFARLVWNDRNSHTQKSVFTSFNVLLFSMIMCNALALIFQFIYDESTVPLFVNIYISISYFFIC</sequence>
<feature type="non-terminal residue" evidence="2">
    <location>
        <position position="165"/>
    </location>
</feature>